<feature type="domain" description="Tyr recombinase" evidence="5">
    <location>
        <begin position="107"/>
        <end position="309"/>
    </location>
</feature>
<dbReference type="Gene3D" id="1.10.150.130">
    <property type="match status" value="1"/>
</dbReference>
<dbReference type="InterPro" id="IPR002104">
    <property type="entry name" value="Integrase_catalytic"/>
</dbReference>
<keyword evidence="1" id="KW-0229">DNA integration</keyword>
<dbReference type="InterPro" id="IPR010998">
    <property type="entry name" value="Integrase_recombinase_N"/>
</dbReference>
<evidence type="ECO:0000256" key="4">
    <source>
        <dbReference type="PROSITE-ProRule" id="PRU01248"/>
    </source>
</evidence>
<proteinExistence type="predicted"/>
<sequence length="313" mass="34267">MTLTTSATFSLTTDQAELMERAVAYENASLSPNTIRTYKSMWSKFDCWCKSNEIQSLPCSAEAVALYLSSLGDSVSFSTLDSTIAAIEAAHEKAGQAIKGDSALYRRVRRGIRRTHKEQQTLKQAPALTPFDIKGACCKLGDSLKDLRDKALLTVAFFGALRRSEVSALDVQHVDFTDKGAAISIMQSKTSDTKQTVYLSFARDQDICPVKALKAWLEASGINEGAIFRSFQKGGRISSRLSGHSVSAIIKDYFGEEYSGHSARRGLVTASAEKGTSMHIIKKHSRHKSADMVLRYVEDSKGFEDSAVKILGV</sequence>
<reference evidence="8" key="1">
    <citation type="submission" date="2015-06" db="EMBL/GenBank/DDBJ databases">
        <authorList>
            <person name="Bertelli C."/>
        </authorList>
    </citation>
    <scope>NUCLEOTIDE SEQUENCE [LARGE SCALE GENOMIC DNA]</scope>
    <source>
        <strain evidence="8">CRIB-30</strain>
        <plasmid evidence="8">1</plasmid>
    </source>
</reference>
<protein>
    <submittedName>
        <fullName evidence="7">Putative integrase/recombinase</fullName>
    </submittedName>
</protein>
<dbReference type="GO" id="GO:0006310">
    <property type="term" value="P:DNA recombination"/>
    <property type="evidence" value="ECO:0007669"/>
    <property type="project" value="UniProtKB-KW"/>
</dbReference>
<keyword evidence="7" id="KW-0614">Plasmid</keyword>
<dbReference type="SUPFAM" id="SSF47823">
    <property type="entry name" value="lambda integrase-like, N-terminal domain"/>
    <property type="match status" value="1"/>
</dbReference>
<evidence type="ECO:0000259" key="6">
    <source>
        <dbReference type="PROSITE" id="PS51900"/>
    </source>
</evidence>
<evidence type="ECO:0000256" key="1">
    <source>
        <dbReference type="ARBA" id="ARBA00022908"/>
    </source>
</evidence>
<evidence type="ECO:0000259" key="5">
    <source>
        <dbReference type="PROSITE" id="PS51898"/>
    </source>
</evidence>
<evidence type="ECO:0000313" key="8">
    <source>
        <dbReference type="Proteomes" id="UP000220251"/>
    </source>
</evidence>
<accession>A0A0H5DUH4</accession>
<dbReference type="InterPro" id="IPR052925">
    <property type="entry name" value="Phage_Integrase-like_Recomb"/>
</dbReference>
<dbReference type="GO" id="GO:0015074">
    <property type="term" value="P:DNA integration"/>
    <property type="evidence" value="ECO:0007669"/>
    <property type="project" value="UniProtKB-KW"/>
</dbReference>
<dbReference type="EMBL" id="LN867111">
    <property type="protein sequence ID" value="CRX39589.1"/>
    <property type="molecule type" value="Genomic_DNA"/>
</dbReference>
<dbReference type="PANTHER" id="PTHR34605">
    <property type="entry name" value="PHAGE_INTEGRASE DOMAIN-CONTAINING PROTEIN"/>
    <property type="match status" value="1"/>
</dbReference>
<dbReference type="PROSITE" id="PS51900">
    <property type="entry name" value="CB"/>
    <property type="match status" value="1"/>
</dbReference>
<dbReference type="InterPro" id="IPR044068">
    <property type="entry name" value="CB"/>
</dbReference>
<dbReference type="Proteomes" id="UP000220251">
    <property type="component" value="Plasmid 1"/>
</dbReference>
<feature type="domain" description="Core-binding (CB)" evidence="6">
    <location>
        <begin position="16"/>
        <end position="95"/>
    </location>
</feature>
<dbReference type="GO" id="GO:0003677">
    <property type="term" value="F:DNA binding"/>
    <property type="evidence" value="ECO:0007669"/>
    <property type="project" value="UniProtKB-UniRule"/>
</dbReference>
<dbReference type="AlphaFoldDB" id="A0A0H5DUH4"/>
<dbReference type="Gene3D" id="1.10.443.10">
    <property type="entry name" value="Intergrase catalytic core"/>
    <property type="match status" value="1"/>
</dbReference>
<dbReference type="OrthoDB" id="21349at2"/>
<keyword evidence="8" id="KW-1185">Reference proteome</keyword>
<gene>
    <name evidence="7" type="ORF">ELAC_p0012</name>
</gene>
<evidence type="ECO:0000313" key="7">
    <source>
        <dbReference type="EMBL" id="CRX39589.1"/>
    </source>
</evidence>
<keyword evidence="2 4" id="KW-0238">DNA-binding</keyword>
<dbReference type="PANTHER" id="PTHR34605:SF4">
    <property type="entry name" value="DNA ADENINE METHYLTRANSFERASE"/>
    <property type="match status" value="1"/>
</dbReference>
<dbReference type="RefSeq" id="WP_098039453.1">
    <property type="nucleotide sequence ID" value="NZ_LN867111.1"/>
</dbReference>
<dbReference type="SUPFAM" id="SSF56349">
    <property type="entry name" value="DNA breaking-rejoining enzymes"/>
    <property type="match status" value="1"/>
</dbReference>
<evidence type="ECO:0000256" key="3">
    <source>
        <dbReference type="ARBA" id="ARBA00023172"/>
    </source>
</evidence>
<dbReference type="CDD" id="cd00799">
    <property type="entry name" value="INT_Cre_C"/>
    <property type="match status" value="1"/>
</dbReference>
<evidence type="ECO:0000256" key="2">
    <source>
        <dbReference type="ARBA" id="ARBA00023125"/>
    </source>
</evidence>
<dbReference type="Pfam" id="PF00589">
    <property type="entry name" value="Phage_integrase"/>
    <property type="match status" value="1"/>
</dbReference>
<dbReference type="InterPro" id="IPR011010">
    <property type="entry name" value="DNA_brk_join_enz"/>
</dbReference>
<dbReference type="InterPro" id="IPR013762">
    <property type="entry name" value="Integrase-like_cat_sf"/>
</dbReference>
<organism evidence="7 8">
    <name type="scientific">Estrella lausannensis</name>
    <dbReference type="NCBI Taxonomy" id="483423"/>
    <lineage>
        <taxon>Bacteria</taxon>
        <taxon>Pseudomonadati</taxon>
        <taxon>Chlamydiota</taxon>
        <taxon>Chlamydiia</taxon>
        <taxon>Parachlamydiales</taxon>
        <taxon>Candidatus Criblamydiaceae</taxon>
        <taxon>Estrella</taxon>
    </lineage>
</organism>
<keyword evidence="3" id="KW-0233">DNA recombination</keyword>
<geneLocation type="plasmid" evidence="7 8">
    <name>1</name>
</geneLocation>
<name>A0A0H5DUH4_9BACT</name>
<dbReference type="PROSITE" id="PS51898">
    <property type="entry name" value="TYR_RECOMBINASE"/>
    <property type="match status" value="1"/>
</dbReference>